<evidence type="ECO:0000256" key="4">
    <source>
        <dbReference type="ARBA" id="ARBA00022475"/>
    </source>
</evidence>
<dbReference type="InterPro" id="IPR038072">
    <property type="entry name" value="GspK_central_sf"/>
</dbReference>
<evidence type="ECO:0000256" key="8">
    <source>
        <dbReference type="ARBA" id="ARBA00022989"/>
    </source>
</evidence>
<dbReference type="NCBIfam" id="NF037980">
    <property type="entry name" value="T2SS_GspK"/>
    <property type="match status" value="1"/>
</dbReference>
<keyword evidence="14" id="KW-1185">Reference proteome</keyword>
<dbReference type="PANTHER" id="PTHR38831:SF1">
    <property type="entry name" value="TYPE II SECRETION SYSTEM PROTEIN K-RELATED"/>
    <property type="match status" value="1"/>
</dbReference>
<keyword evidence="7" id="KW-0653">Protein transport</keyword>
<keyword evidence="5 10" id="KW-0997">Cell inner membrane</keyword>
<dbReference type="Gene3D" id="1.10.40.60">
    <property type="entry name" value="EpsJ-like"/>
    <property type="match status" value="2"/>
</dbReference>
<dbReference type="SUPFAM" id="SSF54523">
    <property type="entry name" value="Pili subunits"/>
    <property type="match status" value="1"/>
</dbReference>
<dbReference type="InterPro" id="IPR005628">
    <property type="entry name" value="GspK"/>
</dbReference>
<keyword evidence="8 11" id="KW-1133">Transmembrane helix</keyword>
<dbReference type="PIRSF" id="PIRSF002786">
    <property type="entry name" value="XcpX"/>
    <property type="match status" value="1"/>
</dbReference>
<dbReference type="Gene3D" id="3.30.1300.30">
    <property type="entry name" value="GSPII I/J protein-like"/>
    <property type="match status" value="1"/>
</dbReference>
<keyword evidence="9 10" id="KW-0472">Membrane</keyword>
<evidence type="ECO:0000256" key="11">
    <source>
        <dbReference type="SAM" id="Phobius"/>
    </source>
</evidence>
<evidence type="ECO:0000256" key="6">
    <source>
        <dbReference type="ARBA" id="ARBA00022692"/>
    </source>
</evidence>
<name>A0ABQ5YN08_9NEIS</name>
<dbReference type="InterPro" id="IPR049031">
    <property type="entry name" value="T2SSK_SAM-like_1st"/>
</dbReference>
<accession>A0ABQ5YN08</accession>
<comment type="subcellular location">
    <subcellularLocation>
        <location evidence="1 10">Cell inner membrane</location>
    </subcellularLocation>
</comment>
<proteinExistence type="inferred from homology"/>
<evidence type="ECO:0000256" key="5">
    <source>
        <dbReference type="ARBA" id="ARBA00022519"/>
    </source>
</evidence>
<sequence length="313" mass="34501">MSTRLLPQRGIAIVTAVAVAALVATLAGFMAFRHSLWMRQVENQHDLAQARDVARSAVNLGRMTLRDDNQQNQVDHALEPWTIPIPTLPVEQGQAGGRLTDLQGRFNLNNLLRGPNLTVSPDDVAAFQRLLTAKQLSPDLANAVIDWIDADQQTTYPGGAEDMEYLALEPARRAANRVLFDINELRLVRGFSEETIKTLSPFVTALPPGTPININFAPAEVIAAVTTMDMTAATALATKCKTQPFKTTTELNDYTQTLQGQVQTLFQQQGLLDIQSQYVQSDVAARFGRVTVAYSALINRDSGKPKLVWLHRR</sequence>
<evidence type="ECO:0000256" key="2">
    <source>
        <dbReference type="ARBA" id="ARBA00007246"/>
    </source>
</evidence>
<protein>
    <recommendedName>
        <fullName evidence="10">Type II secretion system protein K</fullName>
    </recommendedName>
</protein>
<evidence type="ECO:0000256" key="1">
    <source>
        <dbReference type="ARBA" id="ARBA00004533"/>
    </source>
</evidence>
<dbReference type="SUPFAM" id="SSF158544">
    <property type="entry name" value="GspK insert domain-like"/>
    <property type="match status" value="1"/>
</dbReference>
<evidence type="ECO:0000313" key="14">
    <source>
        <dbReference type="Proteomes" id="UP001156706"/>
    </source>
</evidence>
<evidence type="ECO:0000256" key="9">
    <source>
        <dbReference type="ARBA" id="ARBA00023136"/>
    </source>
</evidence>
<feature type="domain" description="T2SS protein K first SAM-like" evidence="12">
    <location>
        <begin position="104"/>
        <end position="207"/>
    </location>
</feature>
<dbReference type="RefSeq" id="WP_284198132.1">
    <property type="nucleotide sequence ID" value="NZ_BSOG01000006.1"/>
</dbReference>
<keyword evidence="6 11" id="KW-0812">Transmembrane</keyword>
<dbReference type="Proteomes" id="UP001156706">
    <property type="component" value="Unassembled WGS sequence"/>
</dbReference>
<evidence type="ECO:0000256" key="10">
    <source>
        <dbReference type="PIRNR" id="PIRNR002786"/>
    </source>
</evidence>
<reference evidence="14" key="1">
    <citation type="journal article" date="2019" name="Int. J. Syst. Evol. Microbiol.">
        <title>The Global Catalogue of Microorganisms (GCM) 10K type strain sequencing project: providing services to taxonomists for standard genome sequencing and annotation.</title>
        <authorList>
            <consortium name="The Broad Institute Genomics Platform"/>
            <consortium name="The Broad Institute Genome Sequencing Center for Infectious Disease"/>
            <person name="Wu L."/>
            <person name="Ma J."/>
        </authorList>
    </citation>
    <scope>NUCLEOTIDE SEQUENCE [LARGE SCALE GENOMIC DNA]</scope>
    <source>
        <strain evidence="14">NBRC 110044</strain>
    </source>
</reference>
<feature type="transmembrane region" description="Helical" evidence="11">
    <location>
        <begin position="12"/>
        <end position="32"/>
    </location>
</feature>
<comment type="caution">
    <text evidence="13">The sequence shown here is derived from an EMBL/GenBank/DDBJ whole genome shotgun (WGS) entry which is preliminary data.</text>
</comment>
<gene>
    <name evidence="13" type="primary">xcpX</name>
    <name evidence="13" type="ORF">GCM10007907_38580</name>
</gene>
<keyword evidence="4 10" id="KW-1003">Cell membrane</keyword>
<evidence type="ECO:0000313" key="13">
    <source>
        <dbReference type="EMBL" id="GLR15068.1"/>
    </source>
</evidence>
<organism evidence="13 14">
    <name type="scientific">Chitinimonas prasina</name>
    <dbReference type="NCBI Taxonomy" id="1434937"/>
    <lineage>
        <taxon>Bacteria</taxon>
        <taxon>Pseudomonadati</taxon>
        <taxon>Pseudomonadota</taxon>
        <taxon>Betaproteobacteria</taxon>
        <taxon>Neisseriales</taxon>
        <taxon>Chitinibacteraceae</taxon>
        <taxon>Chitinimonas</taxon>
    </lineage>
</organism>
<evidence type="ECO:0000256" key="7">
    <source>
        <dbReference type="ARBA" id="ARBA00022927"/>
    </source>
</evidence>
<dbReference type="PANTHER" id="PTHR38831">
    <property type="entry name" value="TYPE II SECRETION SYSTEM PROTEIN K"/>
    <property type="match status" value="1"/>
</dbReference>
<evidence type="ECO:0000256" key="3">
    <source>
        <dbReference type="ARBA" id="ARBA00022448"/>
    </source>
</evidence>
<dbReference type="EMBL" id="BSOG01000006">
    <property type="protein sequence ID" value="GLR15068.1"/>
    <property type="molecule type" value="Genomic_DNA"/>
</dbReference>
<comment type="similarity">
    <text evidence="2 10">Belongs to the GSP K family.</text>
</comment>
<evidence type="ECO:0000259" key="12">
    <source>
        <dbReference type="Pfam" id="PF21687"/>
    </source>
</evidence>
<dbReference type="InterPro" id="IPR045584">
    <property type="entry name" value="Pilin-like"/>
</dbReference>
<keyword evidence="3 10" id="KW-0813">Transport</keyword>
<dbReference type="Pfam" id="PF21687">
    <property type="entry name" value="T2SSK_1st"/>
    <property type="match status" value="1"/>
</dbReference>